<accession>A0A409X5K5</accession>
<dbReference type="InterPro" id="IPR036390">
    <property type="entry name" value="WH_DNA-bd_sf"/>
</dbReference>
<dbReference type="SUPFAM" id="SSF46785">
    <property type="entry name" value="Winged helix' DNA-binding domain"/>
    <property type="match status" value="1"/>
</dbReference>
<feature type="domain" description="26S proteasome regulatory subunit Rpn6 N-terminal" evidence="2">
    <location>
        <begin position="149"/>
        <end position="193"/>
    </location>
</feature>
<reference evidence="3 4" key="1">
    <citation type="journal article" date="2018" name="Evol. Lett.">
        <title>Horizontal gene cluster transfer increased hallucinogenic mushroom diversity.</title>
        <authorList>
            <person name="Reynolds H.T."/>
            <person name="Vijayakumar V."/>
            <person name="Gluck-Thaler E."/>
            <person name="Korotkin H.B."/>
            <person name="Matheny P.B."/>
            <person name="Slot J.C."/>
        </authorList>
    </citation>
    <scope>NUCLEOTIDE SEQUENCE [LARGE SCALE GENOMIC DNA]</scope>
    <source>
        <strain evidence="3 4">2631</strain>
    </source>
</reference>
<evidence type="ECO:0000256" key="1">
    <source>
        <dbReference type="SAM" id="MobiDB-lite"/>
    </source>
</evidence>
<dbReference type="InParanoid" id="A0A409X5K5"/>
<dbReference type="OrthoDB" id="1418352at2759"/>
<dbReference type="STRING" id="93625.A0A409X5K5"/>
<gene>
    <name evidence="3" type="ORF">CVT25_001517</name>
</gene>
<sequence>MTPPYGMNFTKLSRTQGVECGDSTTRVIILGAQSSSLFLPLLFLLLPYHFHFHSPHPSTTQPATSSRKSSSSTSGTSTLSSSSLPTTLLLSSYACADHSDFNQPECGGTTGPGRGARQSRRALVIKSTLLSRMCIAWMENGAGWRMHAHRYAKGLAEVINRSRAFISATAKAKIAKLIRTLLGYFAAIPDSHESADGRYRLGQTGEAHFLKHSLETRLVGLQLESRQYQPPTALIGPLLTELKRLDNKMILTEMHLLETREPGVLRAGKYAQGQGIPNILPHSRQRSLLSAALQVQLDLQSGILHMEEKDYSTAHLRICRRSARARGGMITRDVVGEGKAQEELKDMLLGKVMLNLPEDVNTLLTIKLALRYASSRDVENMRAVAHAHQKRDLRAFQGVLREYRVELQSDPTIRTHLAALYDALFEGNLKKIVEPYLVVEVAYVAELSTMILDKVLYGTLDQGRGCLVIYDEPKADIRLLFFLLSPPLPCTLFTHS</sequence>
<dbReference type="AlphaFoldDB" id="A0A409X5K5"/>
<keyword evidence="4" id="KW-1185">Reference proteome</keyword>
<organism evidence="3 4">
    <name type="scientific">Psilocybe cyanescens</name>
    <dbReference type="NCBI Taxonomy" id="93625"/>
    <lineage>
        <taxon>Eukaryota</taxon>
        <taxon>Fungi</taxon>
        <taxon>Dikarya</taxon>
        <taxon>Basidiomycota</taxon>
        <taxon>Agaricomycotina</taxon>
        <taxon>Agaricomycetes</taxon>
        <taxon>Agaricomycetidae</taxon>
        <taxon>Agaricales</taxon>
        <taxon>Agaricineae</taxon>
        <taxon>Strophariaceae</taxon>
        <taxon>Psilocybe</taxon>
    </lineage>
</organism>
<dbReference type="Gene3D" id="1.25.40.570">
    <property type="match status" value="1"/>
</dbReference>
<dbReference type="InterPro" id="IPR050871">
    <property type="entry name" value="26S_Proteasome/COP9_Components"/>
</dbReference>
<name>A0A409X5K5_PSICY</name>
<dbReference type="Pfam" id="PF18055">
    <property type="entry name" value="RPN6_N"/>
    <property type="match status" value="1"/>
</dbReference>
<evidence type="ECO:0000259" key="2">
    <source>
        <dbReference type="Pfam" id="PF18055"/>
    </source>
</evidence>
<evidence type="ECO:0000313" key="4">
    <source>
        <dbReference type="Proteomes" id="UP000283269"/>
    </source>
</evidence>
<dbReference type="PANTHER" id="PTHR10678">
    <property type="entry name" value="26S PROTEASOME NON-ATPASE REGULATORY SUBUNIT 11/COP9 SIGNALOSOME COMPLEX SUBUNIT 2"/>
    <property type="match status" value="1"/>
</dbReference>
<feature type="region of interest" description="Disordered" evidence="1">
    <location>
        <begin position="56"/>
        <end position="83"/>
    </location>
</feature>
<dbReference type="EMBL" id="NHYD01002580">
    <property type="protein sequence ID" value="PPQ86011.1"/>
    <property type="molecule type" value="Genomic_DNA"/>
</dbReference>
<evidence type="ECO:0000313" key="3">
    <source>
        <dbReference type="EMBL" id="PPQ86011.1"/>
    </source>
</evidence>
<comment type="caution">
    <text evidence="3">The sequence shown here is derived from an EMBL/GenBank/DDBJ whole genome shotgun (WGS) entry which is preliminary data.</text>
</comment>
<proteinExistence type="predicted"/>
<dbReference type="Proteomes" id="UP000283269">
    <property type="component" value="Unassembled WGS sequence"/>
</dbReference>
<feature type="compositionally biased region" description="Low complexity" evidence="1">
    <location>
        <begin position="64"/>
        <end position="83"/>
    </location>
</feature>
<dbReference type="InterPro" id="IPR040773">
    <property type="entry name" value="Rpn6_N"/>
</dbReference>
<protein>
    <recommendedName>
        <fullName evidence="2">26S proteasome regulatory subunit Rpn6 N-terminal domain-containing protein</fullName>
    </recommendedName>
</protein>
<dbReference type="SMART" id="SM00753">
    <property type="entry name" value="PAM"/>
    <property type="match status" value="1"/>
</dbReference>